<dbReference type="EMBL" id="GHWJ01010233">
    <property type="protein sequence ID" value="NOV42970.1"/>
    <property type="molecule type" value="Transcribed_RNA"/>
</dbReference>
<name>A0A6M2DBA8_RHIMP</name>
<sequence>MLLFTFRQALRLILCFVFCKVQTWHLLHALCHELLDHLKISIFYGVCVCVCVCGVCVRVVCMFLGSSSPHGDMFSKSEVQMQPTSFLPDDDIH</sequence>
<keyword evidence="1" id="KW-0472">Membrane</keyword>
<evidence type="ECO:0000313" key="2">
    <source>
        <dbReference type="EMBL" id="NOV42970.1"/>
    </source>
</evidence>
<keyword evidence="1" id="KW-0812">Transmembrane</keyword>
<dbReference type="AlphaFoldDB" id="A0A6M2DBA8"/>
<accession>A0A6M2DBA8</accession>
<proteinExistence type="predicted"/>
<feature type="transmembrane region" description="Helical" evidence="1">
    <location>
        <begin position="42"/>
        <end position="65"/>
    </location>
</feature>
<keyword evidence="1" id="KW-1133">Transmembrane helix</keyword>
<reference evidence="2" key="1">
    <citation type="submission" date="2019-09" db="EMBL/GenBank/DDBJ databases">
        <title>Organ-specific transcriptomic study of the physiology of the cattle tick, Rhipicephalus microplus.</title>
        <authorList>
            <person name="Tirloni L."/>
            <person name="Braz G."/>
            <person name="Gandara A.C.P."/>
            <person name="Sabadin G.A."/>
            <person name="da Silva R.M."/>
            <person name="Guizzo M.G."/>
            <person name="Machado J.A."/>
            <person name="Costa E.P."/>
            <person name="Gomes H.F."/>
            <person name="Moraes J."/>
            <person name="Mota M.B.S."/>
            <person name="Mesquita R.D."/>
            <person name="Alvarenga P.H."/>
            <person name="Alves F."/>
            <person name="Seixas A."/>
            <person name="da Fonseca R.N."/>
            <person name="Fogaca A."/>
            <person name="Logullo C."/>
            <person name="Tanaka A."/>
            <person name="Daffre S."/>
            <person name="Termignoni C."/>
            <person name="Vaz I.S.Jr."/>
            <person name="Oliveira P.L."/>
            <person name="Ribeiro J.M."/>
        </authorList>
    </citation>
    <scope>NUCLEOTIDE SEQUENCE</scope>
    <source>
        <strain evidence="2">Porto Alegre</strain>
    </source>
</reference>
<organism evidence="2">
    <name type="scientific">Rhipicephalus microplus</name>
    <name type="common">Cattle tick</name>
    <name type="synonym">Boophilus microplus</name>
    <dbReference type="NCBI Taxonomy" id="6941"/>
    <lineage>
        <taxon>Eukaryota</taxon>
        <taxon>Metazoa</taxon>
        <taxon>Ecdysozoa</taxon>
        <taxon>Arthropoda</taxon>
        <taxon>Chelicerata</taxon>
        <taxon>Arachnida</taxon>
        <taxon>Acari</taxon>
        <taxon>Parasitiformes</taxon>
        <taxon>Ixodida</taxon>
        <taxon>Ixodoidea</taxon>
        <taxon>Ixodidae</taxon>
        <taxon>Rhipicephalinae</taxon>
        <taxon>Rhipicephalus</taxon>
        <taxon>Boophilus</taxon>
    </lineage>
</organism>
<evidence type="ECO:0000256" key="1">
    <source>
        <dbReference type="SAM" id="Phobius"/>
    </source>
</evidence>
<protein>
    <submittedName>
        <fullName evidence="2">Uncharacterized protein</fullName>
    </submittedName>
</protein>